<gene>
    <name evidence="2" type="ordered locus">Mrad2831_0875</name>
</gene>
<accession>B1LYQ8</accession>
<dbReference type="KEGG" id="mrd:Mrad2831_0875"/>
<evidence type="ECO:0000313" key="3">
    <source>
        <dbReference type="Proteomes" id="UP000006589"/>
    </source>
</evidence>
<evidence type="ECO:0000313" key="2">
    <source>
        <dbReference type="EMBL" id="ACB22885.1"/>
    </source>
</evidence>
<organism evidence="2 3">
    <name type="scientific">Methylobacterium radiotolerans (strain ATCC 27329 / DSM 1819 / JCM 2831 / NBRC 15690 / NCIMB 10815 / 0-1)</name>
    <dbReference type="NCBI Taxonomy" id="426355"/>
    <lineage>
        <taxon>Bacteria</taxon>
        <taxon>Pseudomonadati</taxon>
        <taxon>Pseudomonadota</taxon>
        <taxon>Alphaproteobacteria</taxon>
        <taxon>Hyphomicrobiales</taxon>
        <taxon>Methylobacteriaceae</taxon>
        <taxon>Methylobacterium</taxon>
    </lineage>
</organism>
<sequence>MSSRPRDTTDGSPMPAPDRRPLGHARTALRLAPAGAALALLAACTQSGDFGRPRTGVWNGLIDTTGSFSTRDRGRLLLESGLTDDEQALRDRAWRFVEPASSFAAFQDTVFGLASAHTLPPTWRYEEVGAYYEALTAEPSRSPVSRYRKLSDDATADARLIPIFVALAARVIDADAARLRSLPFAKTLDDAAVRDAVQRVAENRCLIAWVRFEAGLRLARYRFALEHLFAAAPASESVAAERSIMMLAARRNLLDPLLPPDAAARCGLGPVPLPPPPPVAQAEPLVVKY</sequence>
<dbReference type="HOGENOM" id="CLU_962463_0_0_5"/>
<protein>
    <submittedName>
        <fullName evidence="2">Uncharacterized protein</fullName>
    </submittedName>
</protein>
<feature type="region of interest" description="Disordered" evidence="1">
    <location>
        <begin position="1"/>
        <end position="21"/>
    </location>
</feature>
<evidence type="ECO:0000256" key="1">
    <source>
        <dbReference type="SAM" id="MobiDB-lite"/>
    </source>
</evidence>
<proteinExistence type="predicted"/>
<dbReference type="EMBL" id="CP001001">
    <property type="protein sequence ID" value="ACB22885.1"/>
    <property type="molecule type" value="Genomic_DNA"/>
</dbReference>
<dbReference type="STRING" id="426355.Mrad2831_0875"/>
<dbReference type="AlphaFoldDB" id="B1LYQ8"/>
<name>B1LYQ8_METRJ</name>
<reference evidence="2 3" key="1">
    <citation type="submission" date="2008-03" db="EMBL/GenBank/DDBJ databases">
        <title>Complete sequence of chromosome of Methylobacterium radiotolerans JCM 2831.</title>
        <authorList>
            <consortium name="US DOE Joint Genome Institute"/>
            <person name="Copeland A."/>
            <person name="Lucas S."/>
            <person name="Lapidus A."/>
            <person name="Glavina del Rio T."/>
            <person name="Dalin E."/>
            <person name="Tice H."/>
            <person name="Bruce D."/>
            <person name="Goodwin L."/>
            <person name="Pitluck S."/>
            <person name="Kiss H."/>
            <person name="Brettin T."/>
            <person name="Detter J.C."/>
            <person name="Han C."/>
            <person name="Kuske C.R."/>
            <person name="Schmutz J."/>
            <person name="Larimer F."/>
            <person name="Land M."/>
            <person name="Hauser L."/>
            <person name="Kyrpides N."/>
            <person name="Mikhailova N."/>
            <person name="Marx C.J."/>
            <person name="Richardson P."/>
        </authorList>
    </citation>
    <scope>NUCLEOTIDE SEQUENCE [LARGE SCALE GENOMIC DNA]</scope>
    <source>
        <strain evidence="3">ATCC 27329 / DSM 1819 / JCM 2831 / NBRC 15690 / NCIMB 10815 / 0-1</strain>
    </source>
</reference>
<dbReference type="Proteomes" id="UP000006589">
    <property type="component" value="Chromosome"/>
</dbReference>
<dbReference type="eggNOG" id="ENOG5032SY5">
    <property type="taxonomic scope" value="Bacteria"/>
</dbReference>